<dbReference type="NCBIfam" id="TIGR00254">
    <property type="entry name" value="GGDEF"/>
    <property type="match status" value="1"/>
</dbReference>
<dbReference type="PANTHER" id="PTHR46663:SF2">
    <property type="entry name" value="GGDEF DOMAIN-CONTAINING PROTEIN"/>
    <property type="match status" value="1"/>
</dbReference>
<dbReference type="GO" id="GO:0003824">
    <property type="term" value="F:catalytic activity"/>
    <property type="evidence" value="ECO:0007669"/>
    <property type="project" value="UniProtKB-ARBA"/>
</dbReference>
<feature type="transmembrane region" description="Helical" evidence="1">
    <location>
        <begin position="333"/>
        <end position="352"/>
    </location>
</feature>
<reference evidence="4" key="1">
    <citation type="submission" date="2020-11" db="EMBL/GenBank/DDBJ databases">
        <title>Azospira restricta DSM 18626 genome sequence.</title>
        <authorList>
            <person name="Moe W.M."/>
        </authorList>
    </citation>
    <scope>NUCLEOTIDE SEQUENCE</scope>
    <source>
        <strain evidence="4">DSM 18626</strain>
    </source>
</reference>
<dbReference type="GO" id="GO:0016020">
    <property type="term" value="C:membrane"/>
    <property type="evidence" value="ECO:0007669"/>
    <property type="project" value="InterPro"/>
</dbReference>
<accession>A0A974Y3X3</accession>
<feature type="domain" description="GGDEF" evidence="3">
    <location>
        <begin position="443"/>
        <end position="578"/>
    </location>
</feature>
<keyword evidence="1" id="KW-1133">Transmembrane helix</keyword>
<proteinExistence type="predicted"/>
<dbReference type="GO" id="GO:0007165">
    <property type="term" value="P:signal transduction"/>
    <property type="evidence" value="ECO:0007669"/>
    <property type="project" value="InterPro"/>
</dbReference>
<dbReference type="Pfam" id="PF21623">
    <property type="entry name" value="HK_sensor_dom_bact"/>
    <property type="match status" value="1"/>
</dbReference>
<dbReference type="Gene3D" id="3.30.450.20">
    <property type="entry name" value="PAS domain"/>
    <property type="match status" value="1"/>
</dbReference>
<dbReference type="AlphaFoldDB" id="A0A974Y3X3"/>
<dbReference type="KEGG" id="ares:IWH25_01870"/>
<dbReference type="FunFam" id="3.30.70.270:FF:000001">
    <property type="entry name" value="Diguanylate cyclase domain protein"/>
    <property type="match status" value="1"/>
</dbReference>
<dbReference type="InterPro" id="IPR000160">
    <property type="entry name" value="GGDEF_dom"/>
</dbReference>
<dbReference type="CDD" id="cd01949">
    <property type="entry name" value="GGDEF"/>
    <property type="match status" value="1"/>
</dbReference>
<keyword evidence="1" id="KW-0472">Membrane</keyword>
<dbReference type="EMBL" id="CP064781">
    <property type="protein sequence ID" value="QRJ64129.1"/>
    <property type="molecule type" value="Genomic_DNA"/>
</dbReference>
<dbReference type="InterPro" id="IPR029787">
    <property type="entry name" value="Nucleotide_cyclase"/>
</dbReference>
<dbReference type="Gene3D" id="3.30.70.270">
    <property type="match status" value="1"/>
</dbReference>
<dbReference type="InterPro" id="IPR052163">
    <property type="entry name" value="DGC-Regulatory_Protein"/>
</dbReference>
<dbReference type="PROSITE" id="PS50885">
    <property type="entry name" value="HAMP"/>
    <property type="match status" value="1"/>
</dbReference>
<dbReference type="InterPro" id="IPR048760">
    <property type="entry name" value="VP0354-like_sensor_dom"/>
</dbReference>
<dbReference type="Proteomes" id="UP000663444">
    <property type="component" value="Chromosome"/>
</dbReference>
<dbReference type="PANTHER" id="PTHR46663">
    <property type="entry name" value="DIGUANYLATE CYCLASE DGCT-RELATED"/>
    <property type="match status" value="1"/>
</dbReference>
<dbReference type="CDD" id="cd06225">
    <property type="entry name" value="HAMP"/>
    <property type="match status" value="1"/>
</dbReference>
<dbReference type="Gene3D" id="6.10.340.10">
    <property type="match status" value="1"/>
</dbReference>
<evidence type="ECO:0000259" key="3">
    <source>
        <dbReference type="PROSITE" id="PS50887"/>
    </source>
</evidence>
<evidence type="ECO:0000313" key="5">
    <source>
        <dbReference type="Proteomes" id="UP000663444"/>
    </source>
</evidence>
<keyword evidence="1" id="KW-0812">Transmembrane</keyword>
<dbReference type="InterPro" id="IPR029151">
    <property type="entry name" value="Sensor-like_sf"/>
</dbReference>
<dbReference type="RefSeq" id="WP_203387667.1">
    <property type="nucleotide sequence ID" value="NZ_CP064781.1"/>
</dbReference>
<sequence length="601" mass="63447">MSGRELFALSLARRLALAFALLALFAAGLTGYFAYRDGRAALIVTATEQLATATRVLGGRIAMTLDGVERDLQLLARHPDSSSALTGDEVGREHIGELFSALLASRPAYFQIRLIAAGNGIEVARVDRAASGPLRIAGDDLQEKGHQPYVFETLALPPGGVFASPATINRESGAHDAEGRPSAQLAMRVSDGERALGVVVINLDLNGLFHLLATDLPGGTTVYLTNGDGDFLIHPDPRKAFAFDRGQRARIQEVFPQTAALLAPGNAEVSFRTTPEHSADEHLASFVGVDALPSAWRGAGGERGVHFLLGLAQPLSGVLTESGELAANATRNVLLAGVLAALLAFVLARAVTASLRQIEQAMAHFGKPGALDLPTDRQDEIGALARRFAAMQQQIRAQLVTLEAQRQALDHEAQHDWLTGLANRRSLIGFLPQALARAARQGNGLSLFFIDLDGFKPINDTHGHSTGDRVLVDIAGRLAHGVRAGDFIARPGGDEFVVICEGLHTADEASRVADKLIQLIGTPIELADKGLWLQVGASIGIACYPGDGDDAETLTGAADRAMYAAKTAGRGIWCLAGTLDAEKPAAGDNPAARDAARQTTD</sequence>
<evidence type="ECO:0000256" key="1">
    <source>
        <dbReference type="SAM" id="Phobius"/>
    </source>
</evidence>
<protein>
    <submittedName>
        <fullName evidence="4">GGDEF domain-containing protein</fullName>
    </submittedName>
</protein>
<dbReference type="InterPro" id="IPR003660">
    <property type="entry name" value="HAMP_dom"/>
</dbReference>
<name>A0A974Y3X3_9RHOO</name>
<dbReference type="PROSITE" id="PS50887">
    <property type="entry name" value="GGDEF"/>
    <property type="match status" value="1"/>
</dbReference>
<dbReference type="Pfam" id="PF00990">
    <property type="entry name" value="GGDEF"/>
    <property type="match status" value="1"/>
</dbReference>
<feature type="domain" description="HAMP" evidence="2">
    <location>
        <begin position="349"/>
        <end position="400"/>
    </location>
</feature>
<dbReference type="Pfam" id="PF00672">
    <property type="entry name" value="HAMP"/>
    <property type="match status" value="1"/>
</dbReference>
<dbReference type="SUPFAM" id="SSF103190">
    <property type="entry name" value="Sensory domain-like"/>
    <property type="match status" value="1"/>
</dbReference>
<dbReference type="SUPFAM" id="SSF55073">
    <property type="entry name" value="Nucleotide cyclase"/>
    <property type="match status" value="1"/>
</dbReference>
<organism evidence="4 5">
    <name type="scientific">Azospira restricta</name>
    <dbReference type="NCBI Taxonomy" id="404405"/>
    <lineage>
        <taxon>Bacteria</taxon>
        <taxon>Pseudomonadati</taxon>
        <taxon>Pseudomonadota</taxon>
        <taxon>Betaproteobacteria</taxon>
        <taxon>Rhodocyclales</taxon>
        <taxon>Rhodocyclaceae</taxon>
        <taxon>Azospira</taxon>
    </lineage>
</organism>
<evidence type="ECO:0000313" key="4">
    <source>
        <dbReference type="EMBL" id="QRJ64129.1"/>
    </source>
</evidence>
<gene>
    <name evidence="4" type="ORF">IWH25_01870</name>
</gene>
<dbReference type="SMART" id="SM00304">
    <property type="entry name" value="HAMP"/>
    <property type="match status" value="1"/>
</dbReference>
<dbReference type="InterPro" id="IPR043128">
    <property type="entry name" value="Rev_trsase/Diguanyl_cyclase"/>
</dbReference>
<keyword evidence="5" id="KW-1185">Reference proteome</keyword>
<evidence type="ECO:0000259" key="2">
    <source>
        <dbReference type="PROSITE" id="PS50885"/>
    </source>
</evidence>
<dbReference type="SMART" id="SM00267">
    <property type="entry name" value="GGDEF"/>
    <property type="match status" value="1"/>
</dbReference>